<protein>
    <submittedName>
        <fullName evidence="1">Uncharacterized protein</fullName>
    </submittedName>
</protein>
<evidence type="ECO:0000313" key="1">
    <source>
        <dbReference type="EMBL" id="RDY06945.1"/>
    </source>
</evidence>
<dbReference type="AlphaFoldDB" id="A0A371HVZ4"/>
<keyword evidence="2" id="KW-1185">Reference proteome</keyword>
<gene>
    <name evidence="1" type="ORF">CR513_09019</name>
</gene>
<feature type="non-terminal residue" evidence="1">
    <location>
        <position position="1"/>
    </location>
</feature>
<proteinExistence type="predicted"/>
<dbReference type="Proteomes" id="UP000257109">
    <property type="component" value="Unassembled WGS sequence"/>
</dbReference>
<name>A0A371HVZ4_MUCPR</name>
<reference evidence="1" key="1">
    <citation type="submission" date="2018-05" db="EMBL/GenBank/DDBJ databases">
        <title>Draft genome of Mucuna pruriens seed.</title>
        <authorList>
            <person name="Nnadi N.E."/>
            <person name="Vos R."/>
            <person name="Hasami M.H."/>
            <person name="Devisetty U.K."/>
            <person name="Aguiy J.C."/>
        </authorList>
    </citation>
    <scope>NUCLEOTIDE SEQUENCE [LARGE SCALE GENOMIC DNA]</scope>
    <source>
        <strain evidence="1">JCA_2017</strain>
    </source>
</reference>
<comment type="caution">
    <text evidence="1">The sequence shown here is derived from an EMBL/GenBank/DDBJ whole genome shotgun (WGS) entry which is preliminary data.</text>
</comment>
<organism evidence="1 2">
    <name type="scientific">Mucuna pruriens</name>
    <name type="common">Velvet bean</name>
    <name type="synonym">Dolichos pruriens</name>
    <dbReference type="NCBI Taxonomy" id="157652"/>
    <lineage>
        <taxon>Eukaryota</taxon>
        <taxon>Viridiplantae</taxon>
        <taxon>Streptophyta</taxon>
        <taxon>Embryophyta</taxon>
        <taxon>Tracheophyta</taxon>
        <taxon>Spermatophyta</taxon>
        <taxon>Magnoliopsida</taxon>
        <taxon>eudicotyledons</taxon>
        <taxon>Gunneridae</taxon>
        <taxon>Pentapetalae</taxon>
        <taxon>rosids</taxon>
        <taxon>fabids</taxon>
        <taxon>Fabales</taxon>
        <taxon>Fabaceae</taxon>
        <taxon>Papilionoideae</taxon>
        <taxon>50 kb inversion clade</taxon>
        <taxon>NPAAA clade</taxon>
        <taxon>indigoferoid/millettioid clade</taxon>
        <taxon>Phaseoleae</taxon>
        <taxon>Mucuna</taxon>
    </lineage>
</organism>
<sequence length="67" mass="8152">MILKAIKGQNYDYWKQRMMTFFDACHIDMWDSRDFKIFVEQRIEDKNQNMRKSIVASCPKKCETLLL</sequence>
<dbReference type="EMBL" id="QJKJ01001577">
    <property type="protein sequence ID" value="RDY06945.1"/>
    <property type="molecule type" value="Genomic_DNA"/>
</dbReference>
<evidence type="ECO:0000313" key="2">
    <source>
        <dbReference type="Proteomes" id="UP000257109"/>
    </source>
</evidence>
<accession>A0A371HVZ4</accession>